<dbReference type="AlphaFoldDB" id="A0A318LD90"/>
<evidence type="ECO:0000313" key="2">
    <source>
        <dbReference type="Proteomes" id="UP000247892"/>
    </source>
</evidence>
<dbReference type="EMBL" id="MASU01000022">
    <property type="protein sequence ID" value="PXY18260.1"/>
    <property type="molecule type" value="Genomic_DNA"/>
</dbReference>
<dbReference type="Proteomes" id="UP000247892">
    <property type="component" value="Unassembled WGS sequence"/>
</dbReference>
<sequence length="348" mass="37658">MTNSLRNVNLPRRPRLVPGLDVLERRANEIQIGLDPRHAVVATDLPPILMDILRGLDGSKSTKSLLSLAESEHAERLRELLTGLAERGLIEEAEPPAHPHTRTDEPELWSLSLGRRRRDTAARRAQSTVLIHGGGRLAAAISSLLASAGVGHLDSEADGRVGPEDLGSGFVDGDVGLPRRHALTEAVRRTNPATRTGRLRGSRRPDLVVLTDAVVPAPEVVTDLVAEGLPHLTVRVRDGIGIVGPLVFPGRSSCLRCADLRRTALDSCWPRVASQLAGRYQRAELGNVYATAALAVGQILRVLTPEDAPPPTWNGTLEIDSYAGTVDHRDWHPHPECPCGASRVRREP</sequence>
<protein>
    <submittedName>
        <fullName evidence="1">Thiamine biosynthesis protein</fullName>
    </submittedName>
</protein>
<dbReference type="NCBIfam" id="TIGR03882">
    <property type="entry name" value="cyclo_dehyd_2"/>
    <property type="match status" value="1"/>
</dbReference>
<name>A0A318LD90_9PSEU</name>
<reference evidence="1 2" key="1">
    <citation type="submission" date="2016-07" db="EMBL/GenBank/DDBJ databases">
        <title>Draft genome sequence of Prauserella sp. YIM 121212, isolated from alkaline soil.</title>
        <authorList>
            <person name="Ruckert C."/>
            <person name="Albersmeier A."/>
            <person name="Jiang C.-L."/>
            <person name="Jiang Y."/>
            <person name="Kalinowski J."/>
            <person name="Schneider O."/>
            <person name="Winkler A."/>
            <person name="Zotchev S.B."/>
        </authorList>
    </citation>
    <scope>NUCLEOTIDE SEQUENCE [LARGE SCALE GENOMIC DNA]</scope>
    <source>
        <strain evidence="1 2">YIM 121212</strain>
    </source>
</reference>
<dbReference type="RefSeq" id="WP_110343722.1">
    <property type="nucleotide sequence ID" value="NZ_MASU01000022.1"/>
</dbReference>
<keyword evidence="2" id="KW-1185">Reference proteome</keyword>
<dbReference type="InterPro" id="IPR035985">
    <property type="entry name" value="Ubiquitin-activating_enz"/>
</dbReference>
<evidence type="ECO:0000313" key="1">
    <source>
        <dbReference type="EMBL" id="PXY18260.1"/>
    </source>
</evidence>
<dbReference type="OrthoDB" id="4426339at2"/>
<dbReference type="InterPro" id="IPR022291">
    <property type="entry name" value="Bacteriocin_synth_cyclodeHase"/>
</dbReference>
<proteinExistence type="predicted"/>
<organism evidence="1 2">
    <name type="scientific">Prauserella flavalba</name>
    <dbReference type="NCBI Taxonomy" id="1477506"/>
    <lineage>
        <taxon>Bacteria</taxon>
        <taxon>Bacillati</taxon>
        <taxon>Actinomycetota</taxon>
        <taxon>Actinomycetes</taxon>
        <taxon>Pseudonocardiales</taxon>
        <taxon>Pseudonocardiaceae</taxon>
        <taxon>Prauserella</taxon>
    </lineage>
</organism>
<dbReference type="Gene3D" id="3.40.50.720">
    <property type="entry name" value="NAD(P)-binding Rossmann-like Domain"/>
    <property type="match status" value="1"/>
</dbReference>
<accession>A0A318LD90</accession>
<gene>
    <name evidence="1" type="ORF">BA062_36040</name>
</gene>
<comment type="caution">
    <text evidence="1">The sequence shown here is derived from an EMBL/GenBank/DDBJ whole genome shotgun (WGS) entry which is preliminary data.</text>
</comment>
<dbReference type="SUPFAM" id="SSF69572">
    <property type="entry name" value="Activating enzymes of the ubiquitin-like proteins"/>
    <property type="match status" value="1"/>
</dbReference>
<dbReference type="GO" id="GO:0008641">
    <property type="term" value="F:ubiquitin-like modifier activating enzyme activity"/>
    <property type="evidence" value="ECO:0007669"/>
    <property type="project" value="InterPro"/>
</dbReference>